<evidence type="ECO:0000256" key="1">
    <source>
        <dbReference type="ARBA" id="ARBA00022723"/>
    </source>
</evidence>
<dbReference type="InterPro" id="IPR036236">
    <property type="entry name" value="Znf_C2H2_sf"/>
</dbReference>
<evidence type="ECO:0000259" key="7">
    <source>
        <dbReference type="PROSITE" id="PS50157"/>
    </source>
</evidence>
<proteinExistence type="predicted"/>
<feature type="domain" description="C2H2-type" evidence="7">
    <location>
        <begin position="215"/>
        <end position="242"/>
    </location>
</feature>
<dbReference type="PANTHER" id="PTHR24379">
    <property type="entry name" value="KRAB AND ZINC FINGER DOMAIN-CONTAINING"/>
    <property type="match status" value="1"/>
</dbReference>
<evidence type="ECO:0000256" key="4">
    <source>
        <dbReference type="ARBA" id="ARBA00022833"/>
    </source>
</evidence>
<keyword evidence="8" id="KW-1185">Reference proteome</keyword>
<evidence type="ECO:0000313" key="9">
    <source>
        <dbReference type="RefSeq" id="XP_014482613.1"/>
    </source>
</evidence>
<dbReference type="AlphaFoldDB" id="A0A6P3XXF0"/>
<dbReference type="InterPro" id="IPR013087">
    <property type="entry name" value="Znf_C2H2_type"/>
</dbReference>
<keyword evidence="1" id="KW-0479">Metal-binding</keyword>
<feature type="domain" description="C2H2-type" evidence="7">
    <location>
        <begin position="243"/>
        <end position="271"/>
    </location>
</feature>
<dbReference type="GeneID" id="106748520"/>
<feature type="region of interest" description="Disordered" evidence="6">
    <location>
        <begin position="346"/>
        <end position="372"/>
    </location>
</feature>
<dbReference type="PROSITE" id="PS50157">
    <property type="entry name" value="ZINC_FINGER_C2H2_2"/>
    <property type="match status" value="4"/>
</dbReference>
<dbReference type="SUPFAM" id="SSF57667">
    <property type="entry name" value="beta-beta-alpha zinc fingers"/>
    <property type="match status" value="3"/>
</dbReference>
<name>A0A6P3XXF0_DINQU</name>
<feature type="compositionally biased region" description="Polar residues" evidence="6">
    <location>
        <begin position="346"/>
        <end position="361"/>
    </location>
</feature>
<dbReference type="OrthoDB" id="654211at2759"/>
<dbReference type="PROSITE" id="PS00028">
    <property type="entry name" value="ZINC_FINGER_C2H2_1"/>
    <property type="match status" value="2"/>
</dbReference>
<dbReference type="SMART" id="SM00355">
    <property type="entry name" value="ZnF_C2H2"/>
    <property type="match status" value="7"/>
</dbReference>
<evidence type="ECO:0000256" key="5">
    <source>
        <dbReference type="PROSITE-ProRule" id="PRU00042"/>
    </source>
</evidence>
<feature type="region of interest" description="Disordered" evidence="6">
    <location>
        <begin position="454"/>
        <end position="476"/>
    </location>
</feature>
<feature type="region of interest" description="Disordered" evidence="6">
    <location>
        <begin position="187"/>
        <end position="210"/>
    </location>
</feature>
<feature type="compositionally biased region" description="Polar residues" evidence="6">
    <location>
        <begin position="32"/>
        <end position="44"/>
    </location>
</feature>
<gene>
    <name evidence="9" type="primary">LOC106748520</name>
</gene>
<feature type="compositionally biased region" description="Polar residues" evidence="6">
    <location>
        <begin position="295"/>
        <end position="304"/>
    </location>
</feature>
<feature type="compositionally biased region" description="Basic and acidic residues" evidence="6">
    <location>
        <begin position="22"/>
        <end position="31"/>
    </location>
</feature>
<accession>A0A6P3XXF0</accession>
<evidence type="ECO:0000256" key="6">
    <source>
        <dbReference type="SAM" id="MobiDB-lite"/>
    </source>
</evidence>
<organism evidence="8 9">
    <name type="scientific">Dinoponera quadriceps</name>
    <name type="common">South American ant</name>
    <dbReference type="NCBI Taxonomy" id="609295"/>
    <lineage>
        <taxon>Eukaryota</taxon>
        <taxon>Metazoa</taxon>
        <taxon>Ecdysozoa</taxon>
        <taxon>Arthropoda</taxon>
        <taxon>Hexapoda</taxon>
        <taxon>Insecta</taxon>
        <taxon>Pterygota</taxon>
        <taxon>Neoptera</taxon>
        <taxon>Endopterygota</taxon>
        <taxon>Hymenoptera</taxon>
        <taxon>Apocrita</taxon>
        <taxon>Aculeata</taxon>
        <taxon>Formicoidea</taxon>
        <taxon>Formicidae</taxon>
        <taxon>Ponerinae</taxon>
        <taxon>Ponerini</taxon>
        <taxon>Dinoponera</taxon>
    </lineage>
</organism>
<evidence type="ECO:0000256" key="3">
    <source>
        <dbReference type="ARBA" id="ARBA00022771"/>
    </source>
</evidence>
<feature type="domain" description="C2H2-type" evidence="7">
    <location>
        <begin position="405"/>
        <end position="433"/>
    </location>
</feature>
<dbReference type="RefSeq" id="XP_014482613.1">
    <property type="nucleotide sequence ID" value="XM_014627127.1"/>
</dbReference>
<feature type="domain" description="C2H2-type" evidence="7">
    <location>
        <begin position="431"/>
        <end position="459"/>
    </location>
</feature>
<feature type="region of interest" description="Disordered" evidence="6">
    <location>
        <begin position="278"/>
        <end position="304"/>
    </location>
</feature>
<protein>
    <submittedName>
        <fullName evidence="9">Zinc finger protein 337 isoform X2</fullName>
    </submittedName>
</protein>
<dbReference type="GO" id="GO:0008270">
    <property type="term" value="F:zinc ion binding"/>
    <property type="evidence" value="ECO:0007669"/>
    <property type="project" value="UniProtKB-KW"/>
</dbReference>
<keyword evidence="4" id="KW-0862">Zinc</keyword>
<sequence>MEGGISRLDCYEDMFKEITRKLYGEDPDHRTSSVQNEFETSVSYKNDEDTGNGTDGSDDGNWTCEDEPLKGTDGSRIAAYHASKATWRCYECGDVMGGGPREAAEHFMELHSSRILADESRHRHHSPRKDYLQADLKVDDVVTYLERLRERAERAAPPTRRTQETQTLPATLLPMTPTFLLQELPSAPQQPQHLHQTTPPPSTSAPSTSAAAKRYKCQCCPYGTDRRDLFVRHENIHREEKPFYCYMCHKPFNRADHVKKHFSRMHRDDTYDVSRIRKPPEQKPIVQDPAEVPGPSNNVNGPQQQHVSYQSFAGNRDYQIQPTPSTSNSAAMYQAPTVQNVTNAIPAPETSTNRRGQNSGCHSKSHTKSSSKNTSERRFACNYCSWTGADNWCLKRHHNTHIKPYQCTMCEYRAARSERLATHMTRVHSKYQCTKCGTVCENEGELVLHQHQSHKMNNASTASTSRASIPTTSRVTMQPTMQSIIQPQTQDIQVRKRRRKQLYPQKLDAHMLESEEDVGEMWSNSINQVKIKINNDKAPLRLFRCILCPRHTAARGIIDEGHRPYHTRASLLLHKLWRHRRRVKSVQGHMSIDNVSSLTSSITLKAIFVARPNYNYYR</sequence>
<dbReference type="CTD" id="36678"/>
<evidence type="ECO:0000256" key="2">
    <source>
        <dbReference type="ARBA" id="ARBA00022737"/>
    </source>
</evidence>
<evidence type="ECO:0000313" key="8">
    <source>
        <dbReference type="Proteomes" id="UP000515204"/>
    </source>
</evidence>
<feature type="compositionally biased region" description="Low complexity" evidence="6">
    <location>
        <begin position="459"/>
        <end position="473"/>
    </location>
</feature>
<dbReference type="Proteomes" id="UP000515204">
    <property type="component" value="Unplaced"/>
</dbReference>
<dbReference type="Gene3D" id="3.30.160.60">
    <property type="entry name" value="Classic Zinc Finger"/>
    <property type="match status" value="2"/>
</dbReference>
<reference evidence="9" key="1">
    <citation type="submission" date="2025-08" db="UniProtKB">
        <authorList>
            <consortium name="RefSeq"/>
        </authorList>
    </citation>
    <scope>IDENTIFICATION</scope>
</reference>
<keyword evidence="2" id="KW-0677">Repeat</keyword>
<dbReference type="PANTHER" id="PTHR24379:SF121">
    <property type="entry name" value="C2H2-TYPE DOMAIN-CONTAINING PROTEIN"/>
    <property type="match status" value="1"/>
</dbReference>
<keyword evidence="3 5" id="KW-0863">Zinc-finger</keyword>
<feature type="region of interest" description="Disordered" evidence="6">
    <location>
        <begin position="22"/>
        <end position="62"/>
    </location>
</feature>